<keyword evidence="5 6" id="KW-0472">Membrane</keyword>
<dbReference type="Gene3D" id="1.20.1250.20">
    <property type="entry name" value="MFS general substrate transporter like domains"/>
    <property type="match status" value="1"/>
</dbReference>
<feature type="transmembrane region" description="Helical" evidence="6">
    <location>
        <begin position="276"/>
        <end position="296"/>
    </location>
</feature>
<feature type="transmembrane region" description="Helical" evidence="6">
    <location>
        <begin position="69"/>
        <end position="87"/>
    </location>
</feature>
<feature type="transmembrane region" description="Helical" evidence="6">
    <location>
        <begin position="12"/>
        <end position="31"/>
    </location>
</feature>
<keyword evidence="9" id="KW-1185">Reference proteome</keyword>
<dbReference type="Pfam" id="PF07690">
    <property type="entry name" value="MFS_1"/>
    <property type="match status" value="1"/>
</dbReference>
<dbReference type="InterPro" id="IPR020846">
    <property type="entry name" value="MFS_dom"/>
</dbReference>
<evidence type="ECO:0000256" key="5">
    <source>
        <dbReference type="ARBA" id="ARBA00023136"/>
    </source>
</evidence>
<evidence type="ECO:0000313" key="8">
    <source>
        <dbReference type="EMBL" id="QPK79398.1"/>
    </source>
</evidence>
<dbReference type="Proteomes" id="UP000594681">
    <property type="component" value="Chromosome"/>
</dbReference>
<evidence type="ECO:0000256" key="4">
    <source>
        <dbReference type="ARBA" id="ARBA00022989"/>
    </source>
</evidence>
<sequence>MAAVYSLAATYFLSALCGSMTGLTVALYFASLDSGELFVSAIMVAGMTAQVFVAPLLAPLFDRYSAYRISFVTLCIEIVVLSLMAALPTPLVLIAGGLVNTCLAGLSGPAFFTIIDAQAPEGAQAKVFSLLDTGRFAGRFLGPVMGGLLLDLANIRVALLFEVVASVICLLVLALVYRSADRGALVERSAPPTSMTFLQKVIEAPKMLLTTPSSRQALTSIWAAIIFTSIFGVAQVFFATQTLELSGAMYAILSQAFIVGRIVGARLGGRLNADNALRCLVGGGVVLGLSVGLPGVFPSVVLAMACFFVGGVANSVQVAALRLVVIGAVPEQIKPKALSAMGAINNSAMLIGYVIGAPVVGLTGPATAFIISGFGTVVLTLGPALVRAARRRT</sequence>
<evidence type="ECO:0000313" key="9">
    <source>
        <dbReference type="Proteomes" id="UP000594681"/>
    </source>
</evidence>
<feature type="transmembrane region" description="Helical" evidence="6">
    <location>
        <begin position="337"/>
        <end position="360"/>
    </location>
</feature>
<feature type="domain" description="Major facilitator superfamily (MFS) profile" evidence="7">
    <location>
        <begin position="3"/>
        <end position="391"/>
    </location>
</feature>
<dbReference type="InterPro" id="IPR011701">
    <property type="entry name" value="MFS"/>
</dbReference>
<evidence type="ECO:0000256" key="3">
    <source>
        <dbReference type="ARBA" id="ARBA00022692"/>
    </source>
</evidence>
<evidence type="ECO:0000259" key="7">
    <source>
        <dbReference type="PROSITE" id="PS50850"/>
    </source>
</evidence>
<evidence type="ECO:0000256" key="2">
    <source>
        <dbReference type="ARBA" id="ARBA00022475"/>
    </source>
</evidence>
<reference evidence="8 9" key="1">
    <citation type="submission" date="2020-11" db="EMBL/GenBank/DDBJ databases">
        <title>Corynebacterium sp. ZJ-599.</title>
        <authorList>
            <person name="Zhou J."/>
        </authorList>
    </citation>
    <scope>NUCLEOTIDE SEQUENCE [LARGE SCALE GENOMIC DNA]</scope>
    <source>
        <strain evidence="8 9">ZJ-599</strain>
    </source>
</reference>
<dbReference type="InterPro" id="IPR036259">
    <property type="entry name" value="MFS_trans_sf"/>
</dbReference>
<dbReference type="PANTHER" id="PTHR23513:SF6">
    <property type="entry name" value="MAJOR FACILITATOR SUPERFAMILY ASSOCIATED DOMAIN-CONTAINING PROTEIN"/>
    <property type="match status" value="1"/>
</dbReference>
<gene>
    <name evidence="8" type="ORF">G7Y31_01365</name>
</gene>
<keyword evidence="4 6" id="KW-1133">Transmembrane helix</keyword>
<organism evidence="8 9">
    <name type="scientific">Corynebacterium lizhenjunii</name>
    <dbReference type="NCBI Taxonomy" id="2709394"/>
    <lineage>
        <taxon>Bacteria</taxon>
        <taxon>Bacillati</taxon>
        <taxon>Actinomycetota</taxon>
        <taxon>Actinomycetes</taxon>
        <taxon>Mycobacteriales</taxon>
        <taxon>Corynebacteriaceae</taxon>
        <taxon>Corynebacterium</taxon>
    </lineage>
</organism>
<dbReference type="PROSITE" id="PS50850">
    <property type="entry name" value="MFS"/>
    <property type="match status" value="1"/>
</dbReference>
<feature type="transmembrane region" description="Helical" evidence="6">
    <location>
        <begin position="302"/>
        <end position="325"/>
    </location>
</feature>
<accession>A0A7T0KGL6</accession>
<evidence type="ECO:0000256" key="6">
    <source>
        <dbReference type="SAM" id="Phobius"/>
    </source>
</evidence>
<comment type="subcellular location">
    <subcellularLocation>
        <location evidence="1">Cell membrane</location>
        <topology evidence="1">Multi-pass membrane protein</topology>
    </subcellularLocation>
</comment>
<keyword evidence="3 6" id="KW-0812">Transmembrane</keyword>
<feature type="transmembrane region" description="Helical" evidence="6">
    <location>
        <begin position="366"/>
        <end position="386"/>
    </location>
</feature>
<dbReference type="RefSeq" id="WP_165008936.1">
    <property type="nucleotide sequence ID" value="NZ_CP064954.1"/>
</dbReference>
<dbReference type="EMBL" id="CP064954">
    <property type="protein sequence ID" value="QPK79398.1"/>
    <property type="molecule type" value="Genomic_DNA"/>
</dbReference>
<feature type="transmembrane region" description="Helical" evidence="6">
    <location>
        <begin position="245"/>
        <end position="264"/>
    </location>
</feature>
<feature type="transmembrane region" description="Helical" evidence="6">
    <location>
        <begin position="159"/>
        <end position="177"/>
    </location>
</feature>
<name>A0A7T0KGL6_9CORY</name>
<dbReference type="GO" id="GO:0005886">
    <property type="term" value="C:plasma membrane"/>
    <property type="evidence" value="ECO:0007669"/>
    <property type="project" value="UniProtKB-SubCell"/>
</dbReference>
<dbReference type="AlphaFoldDB" id="A0A7T0KGL6"/>
<keyword evidence="2" id="KW-1003">Cell membrane</keyword>
<dbReference type="SUPFAM" id="SSF103473">
    <property type="entry name" value="MFS general substrate transporter"/>
    <property type="match status" value="1"/>
</dbReference>
<feature type="transmembrane region" description="Helical" evidence="6">
    <location>
        <begin position="217"/>
        <end position="239"/>
    </location>
</feature>
<feature type="transmembrane region" description="Helical" evidence="6">
    <location>
        <begin position="37"/>
        <end position="57"/>
    </location>
</feature>
<dbReference type="KEGG" id="cliz:G7Y31_01365"/>
<dbReference type="GO" id="GO:0022857">
    <property type="term" value="F:transmembrane transporter activity"/>
    <property type="evidence" value="ECO:0007669"/>
    <property type="project" value="InterPro"/>
</dbReference>
<dbReference type="PANTHER" id="PTHR23513">
    <property type="entry name" value="INTEGRAL MEMBRANE EFFLUX PROTEIN-RELATED"/>
    <property type="match status" value="1"/>
</dbReference>
<protein>
    <submittedName>
        <fullName evidence="8">MFS transporter</fullName>
    </submittedName>
</protein>
<proteinExistence type="predicted"/>
<evidence type="ECO:0000256" key="1">
    <source>
        <dbReference type="ARBA" id="ARBA00004651"/>
    </source>
</evidence>